<dbReference type="GO" id="GO:0000062">
    <property type="term" value="F:fatty-acyl-CoA binding"/>
    <property type="evidence" value="ECO:0007669"/>
    <property type="project" value="InterPro"/>
</dbReference>
<evidence type="ECO:0000313" key="5">
    <source>
        <dbReference type="Proteomes" id="UP000789572"/>
    </source>
</evidence>
<dbReference type="PROSITE" id="PS51228">
    <property type="entry name" value="ACB_2"/>
    <property type="match status" value="1"/>
</dbReference>
<evidence type="ECO:0000313" key="4">
    <source>
        <dbReference type="EMBL" id="CAG8648437.1"/>
    </source>
</evidence>
<protein>
    <submittedName>
        <fullName evidence="4">36_t:CDS:1</fullName>
    </submittedName>
</protein>
<feature type="domain" description="ACB" evidence="3">
    <location>
        <begin position="1"/>
        <end position="44"/>
    </location>
</feature>
<proteinExistence type="inferred from homology"/>
<keyword evidence="5" id="KW-1185">Reference proteome</keyword>
<dbReference type="Pfam" id="PF00887">
    <property type="entry name" value="ACBP"/>
    <property type="match status" value="1"/>
</dbReference>
<gene>
    <name evidence="4" type="ORF">POCULU_LOCUS9815</name>
</gene>
<feature type="non-terminal residue" evidence="4">
    <location>
        <position position="1"/>
    </location>
</feature>
<reference evidence="4" key="1">
    <citation type="submission" date="2021-06" db="EMBL/GenBank/DDBJ databases">
        <authorList>
            <person name="Kallberg Y."/>
            <person name="Tangrot J."/>
            <person name="Rosling A."/>
        </authorList>
    </citation>
    <scope>NUCLEOTIDE SEQUENCE</scope>
    <source>
        <strain evidence="4">IA702</strain>
    </source>
</reference>
<dbReference type="InterPro" id="IPR014352">
    <property type="entry name" value="FERM/acyl-CoA-bd_prot_sf"/>
</dbReference>
<comment type="similarity">
    <text evidence="1">Belongs to the ACBP family.</text>
</comment>
<evidence type="ECO:0000259" key="3">
    <source>
        <dbReference type="PROSITE" id="PS51228"/>
    </source>
</evidence>
<dbReference type="AlphaFoldDB" id="A0A9N9DPP4"/>
<dbReference type="Proteomes" id="UP000789572">
    <property type="component" value="Unassembled WGS sequence"/>
</dbReference>
<evidence type="ECO:0000256" key="1">
    <source>
        <dbReference type="ARBA" id="ARBA00005567"/>
    </source>
</evidence>
<dbReference type="EMBL" id="CAJVPJ010004095">
    <property type="protein sequence ID" value="CAG8648437.1"/>
    <property type="molecule type" value="Genomic_DNA"/>
</dbReference>
<dbReference type="PANTHER" id="PTHR23310:SF62">
    <property type="entry name" value="ACYL-COA BINDING PROTEIN 1, ISOFORM A"/>
    <property type="match status" value="1"/>
</dbReference>
<dbReference type="OrthoDB" id="346910at2759"/>
<evidence type="ECO:0000256" key="2">
    <source>
        <dbReference type="ARBA" id="ARBA00023121"/>
    </source>
</evidence>
<dbReference type="InterPro" id="IPR035984">
    <property type="entry name" value="Acyl-CoA-binding_sf"/>
</dbReference>
<name>A0A9N9DPP4_9GLOM</name>
<dbReference type="Gene3D" id="1.20.80.10">
    <property type="match status" value="1"/>
</dbReference>
<accession>A0A9N9DPP4</accession>
<dbReference type="PANTHER" id="PTHR23310">
    <property type="entry name" value="ACYL-COA-BINDING PROTEIN, ACBP"/>
    <property type="match status" value="1"/>
</dbReference>
<organism evidence="4 5">
    <name type="scientific">Paraglomus occultum</name>
    <dbReference type="NCBI Taxonomy" id="144539"/>
    <lineage>
        <taxon>Eukaryota</taxon>
        <taxon>Fungi</taxon>
        <taxon>Fungi incertae sedis</taxon>
        <taxon>Mucoromycota</taxon>
        <taxon>Glomeromycotina</taxon>
        <taxon>Glomeromycetes</taxon>
        <taxon>Paraglomerales</taxon>
        <taxon>Paraglomeraceae</taxon>
        <taxon>Paraglomus</taxon>
    </lineage>
</organism>
<dbReference type="GO" id="GO:0006631">
    <property type="term" value="P:fatty acid metabolic process"/>
    <property type="evidence" value="ECO:0007669"/>
    <property type="project" value="TreeGrafter"/>
</dbReference>
<sequence length="44" mass="5038">KPGIMQVREKAKWTAWSDNNGMSKEDAQAAYIAYVETLKTKYSQ</sequence>
<comment type="caution">
    <text evidence="4">The sequence shown here is derived from an EMBL/GenBank/DDBJ whole genome shotgun (WGS) entry which is preliminary data.</text>
</comment>
<dbReference type="InterPro" id="IPR000582">
    <property type="entry name" value="Acyl-CoA-binding_protein"/>
</dbReference>
<keyword evidence="2" id="KW-0446">Lipid-binding</keyword>
<dbReference type="SUPFAM" id="SSF47027">
    <property type="entry name" value="Acyl-CoA binding protein"/>
    <property type="match status" value="1"/>
</dbReference>